<protein>
    <submittedName>
        <fullName evidence="5">Ankyrin-1-like 4</fullName>
    </submittedName>
</protein>
<evidence type="ECO:0000256" key="4">
    <source>
        <dbReference type="SAM" id="Phobius"/>
    </source>
</evidence>
<proteinExistence type="predicted"/>
<feature type="transmembrane region" description="Helical" evidence="4">
    <location>
        <begin position="955"/>
        <end position="975"/>
    </location>
</feature>
<dbReference type="AlphaFoldDB" id="A0A8J5KAM6"/>
<keyword evidence="4" id="KW-0472">Membrane</keyword>
<dbReference type="Pfam" id="PF12796">
    <property type="entry name" value="Ank_2"/>
    <property type="match status" value="3"/>
</dbReference>
<feature type="repeat" description="ANK" evidence="3">
    <location>
        <begin position="317"/>
        <end position="349"/>
    </location>
</feature>
<keyword evidence="1" id="KW-0677">Repeat</keyword>
<dbReference type="PANTHER" id="PTHR24123">
    <property type="entry name" value="ANKYRIN REPEAT-CONTAINING"/>
    <property type="match status" value="1"/>
</dbReference>
<comment type="caution">
    <text evidence="5">The sequence shown here is derived from an EMBL/GenBank/DDBJ whole genome shotgun (WGS) entry which is preliminary data.</text>
</comment>
<sequence>MSSSIHRCVRRPQACTSPPQVCTVTPPIGVYVTTLKYVRHHPSGMYVTTSGMCVTNPSARHHQVCQAATRVQVCQASTRVQVCQAATRVQVCQASTRVQVCQTASRVQVCQAASRVQVCQTDSCVQMCQVACRVQLCQVTSRVQVSNNQSCPGALVMPTRDEEEEEDAEAHQKLLPGMENNGDVVLTMEELAQVATGVDYKEGGGGDGSLSPSPEQTETHRAAEVGDTVRLQQMVKRQPQDVFQQDEDGNTPLHLAAKGIYLDCCKVLLGADNKAVNLKNKNGNSPLLLSIATGKNSTEITELLINNGSKTDATNKGKSTALHIASEKGNIETVKLLLKFDASIVRAKDAELQVPLHLAARYGHCMVCEELVKGGTDLNARDERGYTPLHWAAKMGFSKCCSQLLELEAQVNSVDKKRNTPLHLLCASGKEKPDCAKVLFKHGANANAQNEKGETPFHLSHHASTEVSRTFLGQEVDLLVVDNAGRTALHYAAERKKSNHLEFVLSMKGISKELINKPNKQGKIALHIAIENKVIDSCRLLIKAGADGNISCGSQGTALHMAADKGLDEICDFLITRGVKVDVKNSKALTPLHMAARAGHHKCCLALCKKNASASITDADGMLALHHAAKGKHSFCCHVLLEKYPSLINKADKCGKTPLHTAVEAKSIECCKVLTTQKTDLWARSNHGSSIKLAYDQKCHDIFKFLLHFEGVNNKNKSERDIDFRDLLENTLESQDRILVESIIDSCFWEEALKPYNTSADKTCVEKQKNGNLRLLVKNYPDLAEKVLDKCTPSKPDETEDGPAERHYLVHFLDEVYPTPEQEDSNSGEVFDNETGRLVKGMKVAAVNQAWRHDHLLQWVIRHNRLSLLHHPLISHWLRYKWHHYIKYQHYARLTLACVMAVLLTTFTAISWDWQYMGLRYNITQRMVCYHGAQDLVGPEVNQLLEDEGEIPNSLGISILVIAGLWMLHIVYEIVMLRERYFKIENFLILLCLVASILFVGNFTTCSRNTYVREDWQWLASVASVFTAWLCVFLLMSNERWCSPIIFHINRLVRTLFKILTPLFAIAAVILAAYKIAAKGKTTYNQFWNNVVQIFSYHWISTSFYVALIIVICSVMFDKSIYTHSKKYMNLHIVATVKMTLDFDLLYPFLRKKYYVAWLPSHTGKRSQCRSGFLCGWLSRLRKKDTEDTLGEIEDQWDAEDPFHIVRQKIDKLQQDVTEVHELLKDLKGSIGALGKN</sequence>
<dbReference type="Proteomes" id="UP000747542">
    <property type="component" value="Unassembled WGS sequence"/>
</dbReference>
<feature type="repeat" description="ANK" evidence="3">
    <location>
        <begin position="587"/>
        <end position="619"/>
    </location>
</feature>
<dbReference type="Gene3D" id="1.25.40.20">
    <property type="entry name" value="Ankyrin repeat-containing domain"/>
    <property type="match status" value="4"/>
</dbReference>
<evidence type="ECO:0000256" key="2">
    <source>
        <dbReference type="ARBA" id="ARBA00023043"/>
    </source>
</evidence>
<evidence type="ECO:0000313" key="5">
    <source>
        <dbReference type="EMBL" id="KAG7170043.1"/>
    </source>
</evidence>
<feature type="transmembrane region" description="Helical" evidence="4">
    <location>
        <begin position="1016"/>
        <end position="1035"/>
    </location>
</feature>
<feature type="transmembrane region" description="Helical" evidence="4">
    <location>
        <begin position="891"/>
        <end position="912"/>
    </location>
</feature>
<feature type="repeat" description="ANK" evidence="3">
    <location>
        <begin position="521"/>
        <end position="553"/>
    </location>
</feature>
<feature type="repeat" description="ANK" evidence="3">
    <location>
        <begin position="554"/>
        <end position="586"/>
    </location>
</feature>
<dbReference type="InterPro" id="IPR002110">
    <property type="entry name" value="Ankyrin_rpt"/>
</dbReference>
<dbReference type="InterPro" id="IPR051165">
    <property type="entry name" value="Multifunctional_ANK_Repeat"/>
</dbReference>
<reference evidence="5" key="1">
    <citation type="journal article" date="2021" name="Sci. Adv.">
        <title>The American lobster genome reveals insights on longevity, neural, and immune adaptations.</title>
        <authorList>
            <person name="Polinski J.M."/>
            <person name="Zimin A.V."/>
            <person name="Clark K.F."/>
            <person name="Kohn A.B."/>
            <person name="Sadowski N."/>
            <person name="Timp W."/>
            <person name="Ptitsyn A."/>
            <person name="Khanna P."/>
            <person name="Romanova D.Y."/>
            <person name="Williams P."/>
            <person name="Greenwood S.J."/>
            <person name="Moroz L.L."/>
            <person name="Walt D.R."/>
            <person name="Bodnar A.G."/>
        </authorList>
    </citation>
    <scope>NUCLEOTIDE SEQUENCE</scope>
    <source>
        <strain evidence="5">GMGI-L3</strain>
    </source>
</reference>
<dbReference type="SUPFAM" id="SSF48403">
    <property type="entry name" value="Ankyrin repeat"/>
    <property type="match status" value="2"/>
</dbReference>
<keyword evidence="6" id="KW-1185">Reference proteome</keyword>
<organism evidence="5 6">
    <name type="scientific">Homarus americanus</name>
    <name type="common">American lobster</name>
    <dbReference type="NCBI Taxonomy" id="6706"/>
    <lineage>
        <taxon>Eukaryota</taxon>
        <taxon>Metazoa</taxon>
        <taxon>Ecdysozoa</taxon>
        <taxon>Arthropoda</taxon>
        <taxon>Crustacea</taxon>
        <taxon>Multicrustacea</taxon>
        <taxon>Malacostraca</taxon>
        <taxon>Eumalacostraca</taxon>
        <taxon>Eucarida</taxon>
        <taxon>Decapoda</taxon>
        <taxon>Pleocyemata</taxon>
        <taxon>Astacidea</taxon>
        <taxon>Nephropoidea</taxon>
        <taxon>Nephropidae</taxon>
        <taxon>Homarus</taxon>
    </lineage>
</organism>
<dbReference type="PROSITE" id="PS50297">
    <property type="entry name" value="ANK_REP_REGION"/>
    <property type="match status" value="7"/>
</dbReference>
<dbReference type="EMBL" id="JAHLQT010014894">
    <property type="protein sequence ID" value="KAG7170043.1"/>
    <property type="molecule type" value="Genomic_DNA"/>
</dbReference>
<gene>
    <name evidence="5" type="primary">Ank1-L4</name>
    <name evidence="5" type="ORF">Hamer_G012267</name>
</gene>
<name>A0A8J5KAM6_HOMAM</name>
<feature type="repeat" description="ANK" evidence="3">
    <location>
        <begin position="417"/>
        <end position="451"/>
    </location>
</feature>
<dbReference type="PROSITE" id="PS50088">
    <property type="entry name" value="ANK_REPEAT"/>
    <property type="match status" value="8"/>
</dbReference>
<dbReference type="Pfam" id="PF00023">
    <property type="entry name" value="Ank"/>
    <property type="match status" value="1"/>
</dbReference>
<feature type="transmembrane region" description="Helical" evidence="4">
    <location>
        <begin position="987"/>
        <end position="1004"/>
    </location>
</feature>
<dbReference type="PRINTS" id="PR01415">
    <property type="entry name" value="ANKYRIN"/>
</dbReference>
<keyword evidence="2 3" id="KW-0040">ANK repeat</keyword>
<feature type="transmembrane region" description="Helical" evidence="4">
    <location>
        <begin position="1056"/>
        <end position="1077"/>
    </location>
</feature>
<feature type="transmembrane region" description="Helical" evidence="4">
    <location>
        <begin position="1097"/>
        <end position="1117"/>
    </location>
</feature>
<keyword evidence="4" id="KW-0812">Transmembrane</keyword>
<feature type="repeat" description="ANK" evidence="3">
    <location>
        <begin position="351"/>
        <end position="383"/>
    </location>
</feature>
<keyword evidence="4" id="KW-1133">Transmembrane helix</keyword>
<accession>A0A8J5KAM6</accession>
<dbReference type="PANTHER" id="PTHR24123:SF33">
    <property type="entry name" value="PROTEIN HOS4"/>
    <property type="match status" value="1"/>
</dbReference>
<dbReference type="SMART" id="SM00248">
    <property type="entry name" value="ANK"/>
    <property type="match status" value="12"/>
</dbReference>
<evidence type="ECO:0000313" key="6">
    <source>
        <dbReference type="Proteomes" id="UP000747542"/>
    </source>
</evidence>
<evidence type="ECO:0000256" key="1">
    <source>
        <dbReference type="ARBA" id="ARBA00022737"/>
    </source>
</evidence>
<evidence type="ECO:0000256" key="3">
    <source>
        <dbReference type="PROSITE-ProRule" id="PRU00023"/>
    </source>
</evidence>
<feature type="repeat" description="ANK" evidence="3">
    <location>
        <begin position="384"/>
        <end position="416"/>
    </location>
</feature>
<dbReference type="InterPro" id="IPR036770">
    <property type="entry name" value="Ankyrin_rpt-contain_sf"/>
</dbReference>
<feature type="repeat" description="ANK" evidence="3">
    <location>
        <begin position="282"/>
        <end position="316"/>
    </location>
</feature>